<gene>
    <name evidence="22" type="primary">RPE1</name>
    <name evidence="22" type="ORF">MEQU1_000535</name>
</gene>
<accession>A0AAF0IXK8</accession>
<comment type="catalytic activity">
    <reaction evidence="1">
        <text>D-ribulose 5-phosphate = D-xylulose 5-phosphate</text>
        <dbReference type="Rhea" id="RHEA:13677"/>
        <dbReference type="ChEBI" id="CHEBI:57737"/>
        <dbReference type="ChEBI" id="CHEBI:58121"/>
        <dbReference type="EC" id="5.1.3.1"/>
    </reaction>
</comment>
<keyword evidence="18" id="KW-0170">Cobalt</keyword>
<dbReference type="Pfam" id="PF04258">
    <property type="entry name" value="Peptidase_A22B"/>
    <property type="match status" value="1"/>
</dbReference>
<dbReference type="NCBIfam" id="TIGR01163">
    <property type="entry name" value="rpe"/>
    <property type="match status" value="1"/>
</dbReference>
<evidence type="ECO:0000256" key="3">
    <source>
        <dbReference type="ARBA" id="ARBA00001941"/>
    </source>
</evidence>
<evidence type="ECO:0000256" key="8">
    <source>
        <dbReference type="ARBA" id="ARBA00006859"/>
    </source>
</evidence>
<feature type="transmembrane region" description="Helical" evidence="21">
    <location>
        <begin position="257"/>
        <end position="281"/>
    </location>
</feature>
<comment type="cofactor">
    <cofactor evidence="5">
        <name>Fe(2+)</name>
        <dbReference type="ChEBI" id="CHEBI:29033"/>
    </cofactor>
</comment>
<evidence type="ECO:0000256" key="1">
    <source>
        <dbReference type="ARBA" id="ARBA00001782"/>
    </source>
</evidence>
<comment type="similarity">
    <text evidence="8">Belongs to the peptidase A22B family.</text>
</comment>
<keyword evidence="13" id="KW-0479">Metal-binding</keyword>
<evidence type="ECO:0000256" key="21">
    <source>
        <dbReference type="SAM" id="Phobius"/>
    </source>
</evidence>
<dbReference type="InterPro" id="IPR013785">
    <property type="entry name" value="Aldolase_TIM"/>
</dbReference>
<dbReference type="AlphaFoldDB" id="A0AAF0IXK8"/>
<dbReference type="GO" id="GO:0006098">
    <property type="term" value="P:pentose-phosphate shunt"/>
    <property type="evidence" value="ECO:0007669"/>
    <property type="project" value="InterPro"/>
</dbReference>
<evidence type="ECO:0000256" key="19">
    <source>
        <dbReference type="ARBA" id="ARBA00029933"/>
    </source>
</evidence>
<comment type="subcellular location">
    <subcellularLocation>
        <location evidence="6">Endomembrane system</location>
        <topology evidence="6">Multi-pass membrane protein</topology>
    </subcellularLocation>
</comment>
<evidence type="ECO:0000256" key="7">
    <source>
        <dbReference type="ARBA" id="ARBA00005016"/>
    </source>
</evidence>
<feature type="transmembrane region" description="Helical" evidence="21">
    <location>
        <begin position="566"/>
        <end position="588"/>
    </location>
</feature>
<comment type="pathway">
    <text evidence="7">Carbohydrate degradation; pentose phosphate pathway; D-xylulose 5-phosphate from D-ribulose 5-phosphate (non-oxidative stage): step 1/1.</text>
</comment>
<dbReference type="PANTHER" id="PTHR11749">
    <property type="entry name" value="RIBULOSE-5-PHOSPHATE-3-EPIMERASE"/>
    <property type="match status" value="1"/>
</dbReference>
<keyword evidence="16 21" id="KW-0472">Membrane</keyword>
<evidence type="ECO:0000256" key="9">
    <source>
        <dbReference type="ARBA" id="ARBA00009541"/>
    </source>
</evidence>
<dbReference type="EC" id="5.1.3.1" evidence="10"/>
<comment type="similarity">
    <text evidence="9">Belongs to the ribulose-phosphate 3-epimerase family.</text>
</comment>
<dbReference type="PROSITE" id="PS01085">
    <property type="entry name" value="RIBUL_P_3_EPIMER_1"/>
    <property type="match status" value="1"/>
</dbReference>
<evidence type="ECO:0000256" key="20">
    <source>
        <dbReference type="ARBA" id="ARBA00030599"/>
    </source>
</evidence>
<dbReference type="GO" id="GO:0005975">
    <property type="term" value="P:carbohydrate metabolic process"/>
    <property type="evidence" value="ECO:0007669"/>
    <property type="project" value="InterPro"/>
</dbReference>
<evidence type="ECO:0000256" key="14">
    <source>
        <dbReference type="ARBA" id="ARBA00022801"/>
    </source>
</evidence>
<dbReference type="InterPro" id="IPR007369">
    <property type="entry name" value="Peptidase_A22B_SPP"/>
</dbReference>
<evidence type="ECO:0000256" key="16">
    <source>
        <dbReference type="ARBA" id="ARBA00023136"/>
    </source>
</evidence>
<feature type="transmembrane region" description="Helical" evidence="21">
    <location>
        <begin position="313"/>
        <end position="331"/>
    </location>
</feature>
<keyword evidence="14" id="KW-0378">Hydrolase</keyword>
<dbReference type="SUPFAM" id="SSF51366">
    <property type="entry name" value="Ribulose-phoshate binding barrel"/>
    <property type="match status" value="1"/>
</dbReference>
<evidence type="ECO:0000256" key="13">
    <source>
        <dbReference type="ARBA" id="ARBA00022723"/>
    </source>
</evidence>
<dbReference type="SMART" id="SM00730">
    <property type="entry name" value="PSN"/>
    <property type="match status" value="1"/>
</dbReference>
<comment type="cofactor">
    <cofactor evidence="4">
        <name>Zn(2+)</name>
        <dbReference type="ChEBI" id="CHEBI:29105"/>
    </cofactor>
</comment>
<dbReference type="PROSITE" id="PS01086">
    <property type="entry name" value="RIBUL_P_3_EPIMER_2"/>
    <property type="match status" value="1"/>
</dbReference>
<dbReference type="EMBL" id="CP119900">
    <property type="protein sequence ID" value="WFD21876.1"/>
    <property type="molecule type" value="Genomic_DNA"/>
</dbReference>
<protein>
    <recommendedName>
        <fullName evidence="11">Ribulose-phosphate 3-epimerase</fullName>
        <ecNumber evidence="10">5.1.3.1</ecNumber>
    </recommendedName>
    <alternativeName>
        <fullName evidence="20">Pentose-5-phosphate 3-epimerase</fullName>
    </alternativeName>
    <alternativeName>
        <fullName evidence="19">RPE</fullName>
    </alternativeName>
</protein>
<evidence type="ECO:0000313" key="22">
    <source>
        <dbReference type="EMBL" id="WFD21876.1"/>
    </source>
</evidence>
<dbReference type="Proteomes" id="UP001214415">
    <property type="component" value="Chromosome 1"/>
</dbReference>
<dbReference type="Gene3D" id="3.20.20.70">
    <property type="entry name" value="Aldolase class I"/>
    <property type="match status" value="1"/>
</dbReference>
<proteinExistence type="inferred from homology"/>
<dbReference type="InterPro" id="IPR000056">
    <property type="entry name" value="Ribul_P_3_epim-like"/>
</dbReference>
<evidence type="ECO:0000313" key="23">
    <source>
        <dbReference type="Proteomes" id="UP001214415"/>
    </source>
</evidence>
<dbReference type="CDD" id="cd00429">
    <property type="entry name" value="RPE"/>
    <property type="match status" value="1"/>
</dbReference>
<evidence type="ECO:0000256" key="12">
    <source>
        <dbReference type="ARBA" id="ARBA00022692"/>
    </source>
</evidence>
<feature type="transmembrane region" description="Helical" evidence="21">
    <location>
        <begin position="407"/>
        <end position="425"/>
    </location>
</feature>
<evidence type="ECO:0000256" key="10">
    <source>
        <dbReference type="ARBA" id="ARBA00013188"/>
    </source>
</evidence>
<dbReference type="GO" id="GO:0042500">
    <property type="term" value="F:aspartic endopeptidase activity, intramembrane cleaving"/>
    <property type="evidence" value="ECO:0007669"/>
    <property type="project" value="InterPro"/>
</dbReference>
<feature type="transmembrane region" description="Helical" evidence="21">
    <location>
        <begin position="437"/>
        <end position="464"/>
    </location>
</feature>
<dbReference type="GO" id="GO:0016020">
    <property type="term" value="C:membrane"/>
    <property type="evidence" value="ECO:0007669"/>
    <property type="project" value="InterPro"/>
</dbReference>
<dbReference type="GO" id="GO:0012505">
    <property type="term" value="C:endomembrane system"/>
    <property type="evidence" value="ECO:0007669"/>
    <property type="project" value="UniProtKB-SubCell"/>
</dbReference>
<organism evidence="22 23">
    <name type="scientific">Malassezia equina</name>
    <dbReference type="NCBI Taxonomy" id="1381935"/>
    <lineage>
        <taxon>Eukaryota</taxon>
        <taxon>Fungi</taxon>
        <taxon>Dikarya</taxon>
        <taxon>Basidiomycota</taxon>
        <taxon>Ustilaginomycotina</taxon>
        <taxon>Malasseziomycetes</taxon>
        <taxon>Malasseziales</taxon>
        <taxon>Malasseziaceae</taxon>
        <taxon>Malassezia</taxon>
    </lineage>
</organism>
<comment type="cofactor">
    <cofactor evidence="3">
        <name>Co(2+)</name>
        <dbReference type="ChEBI" id="CHEBI:48828"/>
    </cofactor>
</comment>
<name>A0AAF0IXK8_9BASI</name>
<evidence type="ECO:0000256" key="2">
    <source>
        <dbReference type="ARBA" id="ARBA00001936"/>
    </source>
</evidence>
<dbReference type="HAMAP" id="MF_02227">
    <property type="entry name" value="RPE"/>
    <property type="match status" value="1"/>
</dbReference>
<keyword evidence="15 21" id="KW-1133">Transmembrane helix</keyword>
<feature type="transmembrane region" description="Helical" evidence="21">
    <location>
        <begin position="520"/>
        <end position="539"/>
    </location>
</feature>
<reference evidence="22" key="1">
    <citation type="submission" date="2023-03" db="EMBL/GenBank/DDBJ databases">
        <title>Mating type loci evolution in Malassezia.</title>
        <authorList>
            <person name="Coelho M.A."/>
        </authorList>
    </citation>
    <scope>NUCLEOTIDE SEQUENCE</scope>
    <source>
        <strain evidence="22">CBS 12830</strain>
    </source>
</reference>
<dbReference type="InterPro" id="IPR011060">
    <property type="entry name" value="RibuloseP-bd_barrel"/>
</dbReference>
<dbReference type="FunFam" id="3.20.20.70:FF:000171">
    <property type="entry name" value="Ribulose-phosphate 3-epimerase"/>
    <property type="match status" value="1"/>
</dbReference>
<dbReference type="InterPro" id="IPR006639">
    <property type="entry name" value="Preselin/SPP"/>
</dbReference>
<dbReference type="GO" id="GO:0046872">
    <property type="term" value="F:metal ion binding"/>
    <property type="evidence" value="ECO:0007669"/>
    <property type="project" value="UniProtKB-KW"/>
</dbReference>
<evidence type="ECO:0000256" key="4">
    <source>
        <dbReference type="ARBA" id="ARBA00001947"/>
    </source>
</evidence>
<evidence type="ECO:0000256" key="18">
    <source>
        <dbReference type="ARBA" id="ARBA00023285"/>
    </source>
</evidence>
<feature type="transmembrane region" description="Helical" evidence="21">
    <location>
        <begin position="338"/>
        <end position="360"/>
    </location>
</feature>
<evidence type="ECO:0000256" key="15">
    <source>
        <dbReference type="ARBA" id="ARBA00022989"/>
    </source>
</evidence>
<keyword evidence="17 22" id="KW-0413">Isomerase</keyword>
<dbReference type="NCBIfam" id="NF004076">
    <property type="entry name" value="PRK05581.1-4"/>
    <property type="match status" value="1"/>
</dbReference>
<keyword evidence="23" id="KW-1185">Reference proteome</keyword>
<dbReference type="GO" id="GO:0004750">
    <property type="term" value="F:D-ribulose-phosphate 3-epimerase activity"/>
    <property type="evidence" value="ECO:0007669"/>
    <property type="project" value="UniProtKB-EC"/>
</dbReference>
<evidence type="ECO:0000256" key="5">
    <source>
        <dbReference type="ARBA" id="ARBA00001954"/>
    </source>
</evidence>
<evidence type="ECO:0000256" key="6">
    <source>
        <dbReference type="ARBA" id="ARBA00004127"/>
    </source>
</evidence>
<comment type="cofactor">
    <cofactor evidence="2">
        <name>Mn(2+)</name>
        <dbReference type="ChEBI" id="CHEBI:29035"/>
    </cofactor>
</comment>
<evidence type="ECO:0000256" key="17">
    <source>
        <dbReference type="ARBA" id="ARBA00023235"/>
    </source>
</evidence>
<sequence length="644" mass="70740">MPVVKIAPSVLASDLGNLNYECQRMMDCGADWLHMDIMDGHFVPNIVMGAPVIQSVAKALPNIFMDCHMMVSEPLKWIKDIAAAGGKSYTFHLEATDDPLEVVRQIKAVGMHASVAINPGTPATEISDELAHAVDMILVMTVWPGAGGQKFIAECMPKVAELRARFADLDIEVDGGVGPKTIAACADAGANVIVAGTAVFNDAQPSSVIEYLRTQCEQAQARIREERERILRGRPDVEASGRPEPCRSRRMWPQVRAMSLMVALLLVAATSTVYTGSFASLSTPESTKKLRKEQGLPVDDEKDGTQGLNSSDAWLLPVFGSIVLVSLYLAFKYLDRETILLLVQVYFGLASVLVIPPVLLRLSRMALGENILTRWEKQALQCEWSAEWTCPKSKRSLAKMGFRLDRASMVLGAAVLGLVGVYVVTRHWMLSNVIAAFFAIQGIMLLQLDSFATGFILLGGLFLYDIFWVFGSSQFAGESVMVKVATNFDGPIKLVVPRNLCDAFVAVREHGWSALPAWKFSLLGLGDIVVPGVFVALALQFDQYMASTRHPAVSFDRYYYKFAKPYFRTCVLGYVAGLVMTMVVMHVFQAGQPALLYLSPSCSLSVVILAWWRGELQTLWHWVNPATKEEAKSTKQVAAADKKA</sequence>
<keyword evidence="12 21" id="KW-0812">Transmembrane</keyword>
<dbReference type="InterPro" id="IPR026019">
    <property type="entry name" value="Ribul_P_3_epim"/>
</dbReference>
<evidence type="ECO:0000256" key="11">
    <source>
        <dbReference type="ARBA" id="ARBA00013920"/>
    </source>
</evidence>
<dbReference type="Pfam" id="PF00834">
    <property type="entry name" value="Ribul_P_3_epim"/>
    <property type="match status" value="1"/>
</dbReference>
<feature type="transmembrane region" description="Helical" evidence="21">
    <location>
        <begin position="594"/>
        <end position="612"/>
    </location>
</feature>